<organism evidence="2 3">
    <name type="scientific">Pseudomonas protegens</name>
    <dbReference type="NCBI Taxonomy" id="380021"/>
    <lineage>
        <taxon>Bacteria</taxon>
        <taxon>Pseudomonadati</taxon>
        <taxon>Pseudomonadota</taxon>
        <taxon>Gammaproteobacteria</taxon>
        <taxon>Pseudomonadales</taxon>
        <taxon>Pseudomonadaceae</taxon>
        <taxon>Pseudomonas</taxon>
    </lineage>
</organism>
<keyword evidence="1" id="KW-0472">Membrane</keyword>
<feature type="transmembrane region" description="Helical" evidence="1">
    <location>
        <begin position="135"/>
        <end position="157"/>
    </location>
</feature>
<evidence type="ECO:0000313" key="2">
    <source>
        <dbReference type="EMBL" id="PYC31016.1"/>
    </source>
</evidence>
<dbReference type="Proteomes" id="UP000248188">
    <property type="component" value="Unassembled WGS sequence"/>
</dbReference>
<protein>
    <submittedName>
        <fullName evidence="2">Uncharacterized protein</fullName>
    </submittedName>
</protein>
<sequence>MQVAGPTFEEVFRKNLKRVLNYWSQIGTVIGLSAAALGLFSLYMYTRAIGRTDLFMASIDARSALVVWLVMVLFLMLIYLLLLTVTTLLFGLANDVFRNTPEHMNDVVVWLTLPVLAGFLTLIALSYYVHLGEALASLILVAVVVLVTALVMSRPAFKRVIHSSLEKHPAAGRGTWGGLFVTLTLCLLGTVISGIFTSLLIINAYSNEVSNDSPHLPALLNFLGLLFSLLPIVFFYCKAGSPYKRVFYALMCTLLLTAAFLLVLPGAMSQITYKAAGSLDVRQDGIERFVLHDDLELHDLDPLMWNTRLTSEQRLEVQGFQLFSFGEALLICPKGLRNLALNQMHRYTRTCIRTRNSAVTRKPAKPLYGQNRACAGAAPPAACWKPQGS</sequence>
<feature type="transmembrane region" description="Helical" evidence="1">
    <location>
        <begin position="218"/>
        <end position="237"/>
    </location>
</feature>
<feature type="transmembrane region" description="Helical" evidence="1">
    <location>
        <begin position="22"/>
        <end position="45"/>
    </location>
</feature>
<comment type="caution">
    <text evidence="2">The sequence shown here is derived from an EMBL/GenBank/DDBJ whole genome shotgun (WGS) entry which is preliminary data.</text>
</comment>
<reference evidence="2 3" key="1">
    <citation type="submission" date="2018-06" db="EMBL/GenBank/DDBJ databases">
        <title>Pseudomonas diversity within urban Lake Michigan freshwaters.</title>
        <authorList>
            <person name="Batrich M."/>
            <person name="Hatzopoulos T."/>
            <person name="Putonti C."/>
        </authorList>
    </citation>
    <scope>NUCLEOTIDE SEQUENCE [LARGE SCALE GENOMIC DNA]</scope>
    <source>
        <strain evidence="2 3">MB-090624</strain>
    </source>
</reference>
<dbReference type="RefSeq" id="WP_110653280.1">
    <property type="nucleotide sequence ID" value="NZ_QJRN01000019.1"/>
</dbReference>
<evidence type="ECO:0000313" key="3">
    <source>
        <dbReference type="Proteomes" id="UP000248188"/>
    </source>
</evidence>
<dbReference type="EMBL" id="QJRN01000019">
    <property type="protein sequence ID" value="PYC31016.1"/>
    <property type="molecule type" value="Genomic_DNA"/>
</dbReference>
<evidence type="ECO:0000256" key="1">
    <source>
        <dbReference type="SAM" id="Phobius"/>
    </source>
</evidence>
<gene>
    <name evidence="2" type="ORF">DMX08_25980</name>
</gene>
<dbReference type="AlphaFoldDB" id="A0A9Q6N7B2"/>
<keyword evidence="1" id="KW-0812">Transmembrane</keyword>
<name>A0A9Q6N7B2_9PSED</name>
<feature type="transmembrane region" description="Helical" evidence="1">
    <location>
        <begin position="246"/>
        <end position="268"/>
    </location>
</feature>
<accession>A0A9Q6N7B2</accession>
<keyword evidence="1" id="KW-1133">Transmembrane helix</keyword>
<proteinExistence type="predicted"/>
<feature type="transmembrane region" description="Helical" evidence="1">
    <location>
        <begin position="65"/>
        <end position="95"/>
    </location>
</feature>
<feature type="transmembrane region" description="Helical" evidence="1">
    <location>
        <begin position="107"/>
        <end position="129"/>
    </location>
</feature>
<feature type="transmembrane region" description="Helical" evidence="1">
    <location>
        <begin position="178"/>
        <end position="206"/>
    </location>
</feature>